<accession>X1BLH1</accession>
<reference evidence="2" key="1">
    <citation type="journal article" date="2014" name="Front. Microbiol.">
        <title>High frequency of phylogenetically diverse reductive dehalogenase-homologous genes in deep subseafloor sedimentary metagenomes.</title>
        <authorList>
            <person name="Kawai M."/>
            <person name="Futagami T."/>
            <person name="Toyoda A."/>
            <person name="Takaki Y."/>
            <person name="Nishi S."/>
            <person name="Hori S."/>
            <person name="Arai W."/>
            <person name="Tsubouchi T."/>
            <person name="Morono Y."/>
            <person name="Uchiyama I."/>
            <person name="Ito T."/>
            <person name="Fujiyama A."/>
            <person name="Inagaki F."/>
            <person name="Takami H."/>
        </authorList>
    </citation>
    <scope>NUCLEOTIDE SEQUENCE</scope>
    <source>
        <strain evidence="2">Expedition CK06-06</strain>
    </source>
</reference>
<evidence type="ECO:0000259" key="1">
    <source>
        <dbReference type="Pfam" id="PF00535"/>
    </source>
</evidence>
<protein>
    <recommendedName>
        <fullName evidence="1">Glycosyltransferase 2-like domain-containing protein</fullName>
    </recommendedName>
</protein>
<proteinExistence type="predicted"/>
<evidence type="ECO:0000313" key="2">
    <source>
        <dbReference type="EMBL" id="GAG95865.1"/>
    </source>
</evidence>
<dbReference type="AlphaFoldDB" id="X1BLH1"/>
<dbReference type="PANTHER" id="PTHR15046">
    <property type="entry name" value="GLYCO_TRANS_2-LIKE DOMAIN-CONTAINING PROTEIN"/>
    <property type="match status" value="1"/>
</dbReference>
<dbReference type="Pfam" id="PF00535">
    <property type="entry name" value="Glycos_transf_2"/>
    <property type="match status" value="1"/>
</dbReference>
<sequence>QVGIVGGFLKKVNKYDTREQGYEATLRIDNDTIYLEKVEEPQWKKFGNVGYFYCDIISNVFLMRRKIWNQIKWDEQYKTTPEHTDFFLLLKKNTDWKVAFTDSVRMEHHTQEYKDHEYIIKRMRTDGYKLLAQKWGVKYYWNSWNKQWGIDNPMGLYTYAKQRYPEQTEENKLTIKVRESKVAIGIKTFMREENLFKTIDSIEKYFPYPYKLYIADDSEISEEKECCYQQLENQGHMIIRLPFNSGLSHGRNMIIKRVKEAYVLIMDDDILLNDFESIDRMKRILDSKDDIGL</sequence>
<gene>
    <name evidence="2" type="ORF">S01H4_36884</name>
</gene>
<name>X1BLH1_9ZZZZ</name>
<comment type="caution">
    <text evidence="2">The sequence shown here is derived from an EMBL/GenBank/DDBJ whole genome shotgun (WGS) entry which is preliminary data.</text>
</comment>
<dbReference type="InterPro" id="IPR029044">
    <property type="entry name" value="Nucleotide-diphossugar_trans"/>
</dbReference>
<organism evidence="2">
    <name type="scientific">marine sediment metagenome</name>
    <dbReference type="NCBI Taxonomy" id="412755"/>
    <lineage>
        <taxon>unclassified sequences</taxon>
        <taxon>metagenomes</taxon>
        <taxon>ecological metagenomes</taxon>
    </lineage>
</organism>
<feature type="domain" description="Glycosyltransferase 2-like" evidence="1">
    <location>
        <begin position="184"/>
        <end position="273"/>
    </location>
</feature>
<feature type="non-terminal residue" evidence="2">
    <location>
        <position position="293"/>
    </location>
</feature>
<dbReference type="EMBL" id="BART01019757">
    <property type="protein sequence ID" value="GAG95865.1"/>
    <property type="molecule type" value="Genomic_DNA"/>
</dbReference>
<dbReference type="SUPFAM" id="SSF53448">
    <property type="entry name" value="Nucleotide-diphospho-sugar transferases"/>
    <property type="match status" value="2"/>
</dbReference>
<dbReference type="PANTHER" id="PTHR15046:SF3">
    <property type="entry name" value="BETA-1,4 N-ACETYLGALACTOSAMINYLTRANSFERASE 2-LIKE"/>
    <property type="match status" value="1"/>
</dbReference>
<dbReference type="Gene3D" id="3.90.550.10">
    <property type="entry name" value="Spore Coat Polysaccharide Biosynthesis Protein SpsA, Chain A"/>
    <property type="match status" value="1"/>
</dbReference>
<dbReference type="InterPro" id="IPR001173">
    <property type="entry name" value="Glyco_trans_2-like"/>
</dbReference>
<feature type="non-terminal residue" evidence="2">
    <location>
        <position position="1"/>
    </location>
</feature>
<dbReference type="CDD" id="cd00761">
    <property type="entry name" value="Glyco_tranf_GTA_type"/>
    <property type="match status" value="1"/>
</dbReference>